<sequence>DEGTEEDDEEEGTTSFSFLTTLGASGGGHRQQVTGIALPRGSDKLFSGSVDGTVRVWDCGSGQCVQVIEMGRPIFCVIAHGHWVFAGALGGVHGCNTLTRTGLSLPGPSPAGQVCSLETGDDMLFAGVDDGCILAWRREATLDDGNRTGGGESGPCFRPAASLGGHTSAVVSLVVGSGRLYSGSVDRTIRAWDIGTLQCCYVLSSAHDDTVTSLLRWSDFLLSCSLDGTLKVWASPTDGREGLDVVYTRDEGQSLLLLNGVNDTEAKPVLMCSLADHTVRLYDLPGFTDRGTILSKGGVTAMHTSPSGFFFTGDVTGELCVWRCP</sequence>
<dbReference type="Pfam" id="PF00400">
    <property type="entry name" value="WD40"/>
    <property type="match status" value="3"/>
</dbReference>
<feature type="repeat" description="WD" evidence="3">
    <location>
        <begin position="163"/>
        <end position="194"/>
    </location>
</feature>
<dbReference type="InterPro" id="IPR019775">
    <property type="entry name" value="WD40_repeat_CS"/>
</dbReference>
<evidence type="ECO:0000256" key="3">
    <source>
        <dbReference type="PROSITE-ProRule" id="PRU00221"/>
    </source>
</evidence>
<dbReference type="InterPro" id="IPR044715">
    <property type="entry name" value="WDR86-like"/>
</dbReference>
<feature type="region of interest" description="Disordered" evidence="4">
    <location>
        <begin position="1"/>
        <end position="33"/>
    </location>
</feature>
<dbReference type="PROSITE" id="PS50082">
    <property type="entry name" value="WD_REPEATS_2"/>
    <property type="match status" value="3"/>
</dbReference>
<evidence type="ECO:0000256" key="2">
    <source>
        <dbReference type="ARBA" id="ARBA00022737"/>
    </source>
</evidence>
<dbReference type="PANTHER" id="PTHR44489:SF1">
    <property type="entry name" value="ZINC FINGER CCCH DOMAIN-CONTAINING PROTEIN 63"/>
    <property type="match status" value="1"/>
</dbReference>
<feature type="repeat" description="WD" evidence="3">
    <location>
        <begin position="26"/>
        <end position="67"/>
    </location>
</feature>
<evidence type="ECO:0000256" key="4">
    <source>
        <dbReference type="SAM" id="MobiDB-lite"/>
    </source>
</evidence>
<feature type="repeat" description="WD" evidence="3">
    <location>
        <begin position="204"/>
        <end position="233"/>
    </location>
</feature>
<dbReference type="PROSITE" id="PS50294">
    <property type="entry name" value="WD_REPEATS_REGION"/>
    <property type="match status" value="2"/>
</dbReference>
<dbReference type="PRINTS" id="PR00320">
    <property type="entry name" value="GPROTEINBRPT"/>
</dbReference>
<protein>
    <submittedName>
        <fullName evidence="5">Zinc finger CCCH domain-containing protein 17</fullName>
    </submittedName>
</protein>
<keyword evidence="1 3" id="KW-0853">WD repeat</keyword>
<organism evidence="5">
    <name type="scientific">Anthurium amnicola</name>
    <dbReference type="NCBI Taxonomy" id="1678845"/>
    <lineage>
        <taxon>Eukaryota</taxon>
        <taxon>Viridiplantae</taxon>
        <taxon>Streptophyta</taxon>
        <taxon>Embryophyta</taxon>
        <taxon>Tracheophyta</taxon>
        <taxon>Spermatophyta</taxon>
        <taxon>Magnoliopsida</taxon>
        <taxon>Liliopsida</taxon>
        <taxon>Araceae</taxon>
        <taxon>Pothoideae</taxon>
        <taxon>Potheae</taxon>
        <taxon>Anthurium</taxon>
    </lineage>
</organism>
<feature type="non-terminal residue" evidence="5">
    <location>
        <position position="1"/>
    </location>
</feature>
<evidence type="ECO:0000313" key="5">
    <source>
        <dbReference type="EMBL" id="JAT44092.1"/>
    </source>
</evidence>
<name>A0A1D1XNX5_9ARAE</name>
<dbReference type="SMART" id="SM00320">
    <property type="entry name" value="WD40"/>
    <property type="match status" value="5"/>
</dbReference>
<dbReference type="InterPro" id="IPR001680">
    <property type="entry name" value="WD40_rpt"/>
</dbReference>
<dbReference type="SUPFAM" id="SSF50978">
    <property type="entry name" value="WD40 repeat-like"/>
    <property type="match status" value="1"/>
</dbReference>
<proteinExistence type="predicted"/>
<dbReference type="InterPro" id="IPR015943">
    <property type="entry name" value="WD40/YVTN_repeat-like_dom_sf"/>
</dbReference>
<gene>
    <name evidence="5" type="primary">Os02g0677700_5</name>
    <name evidence="5" type="ORF">g.121891</name>
</gene>
<dbReference type="InterPro" id="IPR036322">
    <property type="entry name" value="WD40_repeat_dom_sf"/>
</dbReference>
<accession>A0A1D1XNX5</accession>
<dbReference type="PROSITE" id="PS00678">
    <property type="entry name" value="WD_REPEATS_1"/>
    <property type="match status" value="1"/>
</dbReference>
<dbReference type="Gene3D" id="2.130.10.10">
    <property type="entry name" value="YVTN repeat-like/Quinoprotein amine dehydrogenase"/>
    <property type="match status" value="2"/>
</dbReference>
<evidence type="ECO:0000256" key="1">
    <source>
        <dbReference type="ARBA" id="ARBA00022574"/>
    </source>
</evidence>
<dbReference type="PANTHER" id="PTHR44489">
    <property type="match status" value="1"/>
</dbReference>
<keyword evidence="2" id="KW-0677">Repeat</keyword>
<dbReference type="EMBL" id="GDJX01023844">
    <property type="protein sequence ID" value="JAT44092.1"/>
    <property type="molecule type" value="Transcribed_RNA"/>
</dbReference>
<reference evidence="5" key="1">
    <citation type="submission" date="2015-07" db="EMBL/GenBank/DDBJ databases">
        <title>Transcriptome Assembly of Anthurium amnicola.</title>
        <authorList>
            <person name="Suzuki J."/>
        </authorList>
    </citation>
    <scope>NUCLEOTIDE SEQUENCE</scope>
</reference>
<dbReference type="AlphaFoldDB" id="A0A1D1XNX5"/>
<dbReference type="InterPro" id="IPR020472">
    <property type="entry name" value="WD40_PAC1"/>
</dbReference>
<feature type="compositionally biased region" description="Acidic residues" evidence="4">
    <location>
        <begin position="1"/>
        <end position="12"/>
    </location>
</feature>
<feature type="non-terminal residue" evidence="5">
    <location>
        <position position="325"/>
    </location>
</feature>